<dbReference type="Proteomes" id="UP000681075">
    <property type="component" value="Unassembled WGS sequence"/>
</dbReference>
<dbReference type="AlphaFoldDB" id="A0A8S8XCP3"/>
<evidence type="ECO:0000256" key="2">
    <source>
        <dbReference type="PROSITE-ProRule" id="PRU00169"/>
    </source>
</evidence>
<comment type="caution">
    <text evidence="5">The sequence shown here is derived from an EMBL/GenBank/DDBJ whole genome shotgun (WGS) entry which is preliminary data.</text>
</comment>
<dbReference type="InterPro" id="IPR050595">
    <property type="entry name" value="Bact_response_regulator"/>
</dbReference>
<feature type="modified residue" description="4-aspartylphosphate" evidence="2">
    <location>
        <position position="83"/>
    </location>
</feature>
<dbReference type="PANTHER" id="PTHR44591:SF3">
    <property type="entry name" value="RESPONSE REGULATORY DOMAIN-CONTAINING PROTEIN"/>
    <property type="match status" value="1"/>
</dbReference>
<dbReference type="RefSeq" id="WP_420243553.1">
    <property type="nucleotide sequence ID" value="NZ_BOPV01000001.1"/>
</dbReference>
<dbReference type="GO" id="GO:0000160">
    <property type="term" value="P:phosphorelay signal transduction system"/>
    <property type="evidence" value="ECO:0007669"/>
    <property type="project" value="InterPro"/>
</dbReference>
<dbReference type="Gene3D" id="3.40.50.2300">
    <property type="match status" value="1"/>
</dbReference>
<dbReference type="SMART" id="SM00448">
    <property type="entry name" value="REC"/>
    <property type="match status" value="1"/>
</dbReference>
<dbReference type="SUPFAM" id="SSF52172">
    <property type="entry name" value="CheY-like"/>
    <property type="match status" value="1"/>
</dbReference>
<sequence length="153" mass="16818">MSVQFAPGDPPDFLSLTMGEDEDDHRDTAPRVKLLIVEDDPFIALHLEMLVESWGYTVIGVCVTGPEAITMAELHRPEVILSDVKLLGPMDGIEAAAKIFERQAPKVIFLTAFHEGPIAERMKALPNFGILPKPLDEASLREALARAMASRLD</sequence>
<reference evidence="5" key="1">
    <citation type="submission" date="2021-02" db="EMBL/GenBank/DDBJ databases">
        <title>Genome sequence of Rhodospirillales sp. strain TMPK1 isolated from soil.</title>
        <authorList>
            <person name="Nakai R."/>
            <person name="Kusada H."/>
            <person name="Tamaki H."/>
        </authorList>
    </citation>
    <scope>NUCLEOTIDE SEQUENCE</scope>
    <source>
        <strain evidence="5">TMPK1</strain>
    </source>
</reference>
<evidence type="ECO:0000313" key="5">
    <source>
        <dbReference type="EMBL" id="GIL40454.1"/>
    </source>
</evidence>
<dbReference type="EMBL" id="BOPV01000001">
    <property type="protein sequence ID" value="GIL40454.1"/>
    <property type="molecule type" value="Genomic_DNA"/>
</dbReference>
<keyword evidence="1 2" id="KW-0597">Phosphoprotein</keyword>
<accession>A0A8S8XCP3</accession>
<dbReference type="InterPro" id="IPR001789">
    <property type="entry name" value="Sig_transdc_resp-reg_receiver"/>
</dbReference>
<keyword evidence="6" id="KW-1185">Reference proteome</keyword>
<evidence type="ECO:0000256" key="3">
    <source>
        <dbReference type="SAM" id="MobiDB-lite"/>
    </source>
</evidence>
<name>A0A8S8XCP3_9PROT</name>
<dbReference type="PROSITE" id="PS50110">
    <property type="entry name" value="RESPONSE_REGULATORY"/>
    <property type="match status" value="1"/>
</dbReference>
<gene>
    <name evidence="5" type="ORF">TMPK1_26910</name>
</gene>
<evidence type="ECO:0000313" key="6">
    <source>
        <dbReference type="Proteomes" id="UP000681075"/>
    </source>
</evidence>
<evidence type="ECO:0000256" key="1">
    <source>
        <dbReference type="ARBA" id="ARBA00022553"/>
    </source>
</evidence>
<organism evidence="5 6">
    <name type="scientific">Roseiterribacter gracilis</name>
    <dbReference type="NCBI Taxonomy" id="2812848"/>
    <lineage>
        <taxon>Bacteria</taxon>
        <taxon>Pseudomonadati</taxon>
        <taxon>Pseudomonadota</taxon>
        <taxon>Alphaproteobacteria</taxon>
        <taxon>Rhodospirillales</taxon>
        <taxon>Roseiterribacteraceae</taxon>
        <taxon>Roseiterribacter</taxon>
    </lineage>
</organism>
<feature type="region of interest" description="Disordered" evidence="3">
    <location>
        <begin position="1"/>
        <end position="25"/>
    </location>
</feature>
<feature type="domain" description="Response regulatory" evidence="4">
    <location>
        <begin position="33"/>
        <end position="148"/>
    </location>
</feature>
<evidence type="ECO:0000259" key="4">
    <source>
        <dbReference type="PROSITE" id="PS50110"/>
    </source>
</evidence>
<proteinExistence type="predicted"/>
<dbReference type="Pfam" id="PF00072">
    <property type="entry name" value="Response_reg"/>
    <property type="match status" value="1"/>
</dbReference>
<dbReference type="PANTHER" id="PTHR44591">
    <property type="entry name" value="STRESS RESPONSE REGULATOR PROTEIN 1"/>
    <property type="match status" value="1"/>
</dbReference>
<protein>
    <recommendedName>
        <fullName evidence="4">Response regulatory domain-containing protein</fullName>
    </recommendedName>
</protein>
<dbReference type="InterPro" id="IPR011006">
    <property type="entry name" value="CheY-like_superfamily"/>
</dbReference>